<dbReference type="AlphaFoldDB" id="A0A5M3MI74"/>
<dbReference type="GeneID" id="19198695"/>
<dbReference type="OMA" id="METNIEM"/>
<dbReference type="OrthoDB" id="2739948at2759"/>
<dbReference type="InterPro" id="IPR040976">
    <property type="entry name" value="Pkinase_fungal"/>
</dbReference>
<evidence type="ECO:0000313" key="3">
    <source>
        <dbReference type="Proteomes" id="UP000053558"/>
    </source>
</evidence>
<evidence type="ECO:0000259" key="1">
    <source>
        <dbReference type="Pfam" id="PF17667"/>
    </source>
</evidence>
<organism evidence="2 3">
    <name type="scientific">Coniophora puteana (strain RWD-64-598)</name>
    <name type="common">Brown rot fungus</name>
    <dbReference type="NCBI Taxonomy" id="741705"/>
    <lineage>
        <taxon>Eukaryota</taxon>
        <taxon>Fungi</taxon>
        <taxon>Dikarya</taxon>
        <taxon>Basidiomycota</taxon>
        <taxon>Agaricomycotina</taxon>
        <taxon>Agaricomycetes</taxon>
        <taxon>Agaricomycetidae</taxon>
        <taxon>Boletales</taxon>
        <taxon>Coniophorineae</taxon>
        <taxon>Coniophoraceae</taxon>
        <taxon>Coniophora</taxon>
    </lineage>
</organism>
<accession>A0A5M3MI74</accession>
<dbReference type="RefSeq" id="XP_007771398.1">
    <property type="nucleotide sequence ID" value="XM_007773208.1"/>
</dbReference>
<protein>
    <recommendedName>
        <fullName evidence="1">Fungal-type protein kinase domain-containing protein</fullName>
    </recommendedName>
</protein>
<gene>
    <name evidence="2" type="ORF">CONPUDRAFT_108190</name>
</gene>
<dbReference type="EMBL" id="JH711582">
    <property type="protein sequence ID" value="EIW78345.1"/>
    <property type="molecule type" value="Genomic_DNA"/>
</dbReference>
<dbReference type="Pfam" id="PF17667">
    <property type="entry name" value="Pkinase_fungal"/>
    <property type="match status" value="1"/>
</dbReference>
<name>A0A5M3MI74_CONPW</name>
<feature type="domain" description="Fungal-type protein kinase" evidence="1">
    <location>
        <begin position="146"/>
        <end position="227"/>
    </location>
</feature>
<evidence type="ECO:0000313" key="2">
    <source>
        <dbReference type="EMBL" id="EIW78345.1"/>
    </source>
</evidence>
<dbReference type="KEGG" id="cput:CONPUDRAFT_108190"/>
<sequence>MQLNLVQETRKAVSGPVPVQEFIDSFLPTGSIATVKPKSLKAPFSKVAKQAMNLEKKMYGPIETALGPFLPGFKVKKTADQVNPKWFVHGHNVKPDLAVFNETGLKTGLEDMELYIEVKRDKNEDPFKDRCKSASGFVRDVDIGRKTLGQLISYAIPHLGAQFRCFGYSMLIAGTYARLIRWDRAGAVVSARFDYTKDHKLLTEFCWRFAHASKEDRGIDTSVRKTEISEFEQDKIREFLGMADGEDLYEYDVVD</sequence>
<keyword evidence="3" id="KW-1185">Reference proteome</keyword>
<comment type="caution">
    <text evidence="2">The sequence shown here is derived from an EMBL/GenBank/DDBJ whole genome shotgun (WGS) entry which is preliminary data.</text>
</comment>
<proteinExistence type="predicted"/>
<dbReference type="Proteomes" id="UP000053558">
    <property type="component" value="Unassembled WGS sequence"/>
</dbReference>
<feature type="non-terminal residue" evidence="2">
    <location>
        <position position="255"/>
    </location>
</feature>
<reference evidence="3" key="1">
    <citation type="journal article" date="2012" name="Science">
        <title>The Paleozoic origin of enzymatic lignin decomposition reconstructed from 31 fungal genomes.</title>
        <authorList>
            <person name="Floudas D."/>
            <person name="Binder M."/>
            <person name="Riley R."/>
            <person name="Barry K."/>
            <person name="Blanchette R.A."/>
            <person name="Henrissat B."/>
            <person name="Martinez A.T."/>
            <person name="Otillar R."/>
            <person name="Spatafora J.W."/>
            <person name="Yadav J.S."/>
            <person name="Aerts A."/>
            <person name="Benoit I."/>
            <person name="Boyd A."/>
            <person name="Carlson A."/>
            <person name="Copeland A."/>
            <person name="Coutinho P.M."/>
            <person name="de Vries R.P."/>
            <person name="Ferreira P."/>
            <person name="Findley K."/>
            <person name="Foster B."/>
            <person name="Gaskell J."/>
            <person name="Glotzer D."/>
            <person name="Gorecki P."/>
            <person name="Heitman J."/>
            <person name="Hesse C."/>
            <person name="Hori C."/>
            <person name="Igarashi K."/>
            <person name="Jurgens J.A."/>
            <person name="Kallen N."/>
            <person name="Kersten P."/>
            <person name="Kohler A."/>
            <person name="Kuees U."/>
            <person name="Kumar T.K.A."/>
            <person name="Kuo A."/>
            <person name="LaButti K."/>
            <person name="Larrondo L.F."/>
            <person name="Lindquist E."/>
            <person name="Ling A."/>
            <person name="Lombard V."/>
            <person name="Lucas S."/>
            <person name="Lundell T."/>
            <person name="Martin R."/>
            <person name="McLaughlin D.J."/>
            <person name="Morgenstern I."/>
            <person name="Morin E."/>
            <person name="Murat C."/>
            <person name="Nagy L.G."/>
            <person name="Nolan M."/>
            <person name="Ohm R.A."/>
            <person name="Patyshakuliyeva A."/>
            <person name="Rokas A."/>
            <person name="Ruiz-Duenas F.J."/>
            <person name="Sabat G."/>
            <person name="Salamov A."/>
            <person name="Samejima M."/>
            <person name="Schmutz J."/>
            <person name="Slot J.C."/>
            <person name="St John F."/>
            <person name="Stenlid J."/>
            <person name="Sun H."/>
            <person name="Sun S."/>
            <person name="Syed K."/>
            <person name="Tsang A."/>
            <person name="Wiebenga A."/>
            <person name="Young D."/>
            <person name="Pisabarro A."/>
            <person name="Eastwood D.C."/>
            <person name="Martin F."/>
            <person name="Cullen D."/>
            <person name="Grigoriev I.V."/>
            <person name="Hibbett D.S."/>
        </authorList>
    </citation>
    <scope>NUCLEOTIDE SEQUENCE [LARGE SCALE GENOMIC DNA]</scope>
    <source>
        <strain evidence="3">RWD-64-598 SS2</strain>
    </source>
</reference>